<evidence type="ECO:0000256" key="1">
    <source>
        <dbReference type="SAM" id="Phobius"/>
    </source>
</evidence>
<keyword evidence="3" id="KW-1185">Reference proteome</keyword>
<protein>
    <recommendedName>
        <fullName evidence="4">Polysaccharide biosynthesis protein</fullName>
    </recommendedName>
</protein>
<keyword evidence="1" id="KW-1133">Transmembrane helix</keyword>
<evidence type="ECO:0000313" key="3">
    <source>
        <dbReference type="Proteomes" id="UP001163731"/>
    </source>
</evidence>
<feature type="transmembrane region" description="Helical" evidence="1">
    <location>
        <begin position="68"/>
        <end position="89"/>
    </location>
</feature>
<evidence type="ECO:0008006" key="4">
    <source>
        <dbReference type="Google" id="ProtNLM"/>
    </source>
</evidence>
<keyword evidence="1" id="KW-0472">Membrane</keyword>
<feature type="transmembrane region" description="Helical" evidence="1">
    <location>
        <begin position="95"/>
        <end position="114"/>
    </location>
</feature>
<comment type="caution">
    <text evidence="2">The sequence shown here is derived from an EMBL/GenBank/DDBJ whole genome shotgun (WGS) entry which is preliminary data.</text>
</comment>
<keyword evidence="1" id="KW-0812">Transmembrane</keyword>
<feature type="transmembrane region" description="Helical" evidence="1">
    <location>
        <begin position="40"/>
        <end position="61"/>
    </location>
</feature>
<feature type="transmembrane region" description="Helical" evidence="1">
    <location>
        <begin position="7"/>
        <end position="28"/>
    </location>
</feature>
<proteinExistence type="predicted"/>
<accession>A0ABT3I0E5</accession>
<organism evidence="2 3">
    <name type="scientific">Chryseobacterium kimseyorum</name>
    <dbReference type="NCBI Taxonomy" id="2984028"/>
    <lineage>
        <taxon>Bacteria</taxon>
        <taxon>Pseudomonadati</taxon>
        <taxon>Bacteroidota</taxon>
        <taxon>Flavobacteriia</taxon>
        <taxon>Flavobacteriales</taxon>
        <taxon>Weeksellaceae</taxon>
        <taxon>Chryseobacterium group</taxon>
        <taxon>Chryseobacterium</taxon>
    </lineage>
</organism>
<name>A0ABT3I0E5_9FLAO</name>
<dbReference type="RefSeq" id="WP_264750712.1">
    <property type="nucleotide sequence ID" value="NZ_JAPDHW010000009.1"/>
</dbReference>
<reference evidence="2" key="1">
    <citation type="submission" date="2022-10" db="EMBL/GenBank/DDBJ databases">
        <title>Chryseobacterium babae sp. nov. isolated from the gut of the beetle Oryctes rhinoceros, and Chryseobacterium kimseyorum sp. nov., isolated from a stick insect rearing cage.</title>
        <authorList>
            <person name="Shelomi M."/>
            <person name="Han C.-J."/>
            <person name="Chen W.-M."/>
            <person name="Chen H.-K."/>
            <person name="Liaw S.-J."/>
            <person name="Muhle E."/>
            <person name="Clermont D."/>
        </authorList>
    </citation>
    <scope>NUCLEOTIDE SEQUENCE</scope>
    <source>
        <strain evidence="2">09-1422</strain>
    </source>
</reference>
<dbReference type="Proteomes" id="UP001163731">
    <property type="component" value="Unassembled WGS sequence"/>
</dbReference>
<dbReference type="EMBL" id="JAPDHW010000009">
    <property type="protein sequence ID" value="MCW3169519.1"/>
    <property type="molecule type" value="Genomic_DNA"/>
</dbReference>
<gene>
    <name evidence="2" type="ORF">OMO38_13405</name>
</gene>
<evidence type="ECO:0000313" key="2">
    <source>
        <dbReference type="EMBL" id="MCW3169519.1"/>
    </source>
</evidence>
<sequence>MKTFLKIDYYVQITVFCGYIIFALINSLLHNGFDQVWFKFYFVVGGFQLASYFVKIILGFWKDLFIKIYGLMILPIWLVFLLEKCYVTIDALFIIPFYGLLTSPVMAFFYLLYCRDNSKHTSLKL</sequence>